<dbReference type="PANTHER" id="PTHR30404:SF0">
    <property type="entry name" value="N-ACETYLMURAMOYL-L-ALANINE AMIDASE AMIC"/>
    <property type="match status" value="1"/>
</dbReference>
<reference evidence="7" key="1">
    <citation type="submission" date="2014-12" db="EMBL/GenBank/DDBJ databases">
        <title>Genome sequence of Clostridium beijerinckii strain 59B.</title>
        <authorList>
            <person name="Little G.T."/>
            <person name="Minton N.P."/>
        </authorList>
    </citation>
    <scope>NUCLEOTIDE SEQUENCE [LARGE SCALE GENOMIC DNA]</scope>
    <source>
        <strain evidence="7">59B</strain>
    </source>
</reference>
<sequence length="661" mass="72091">MKAIKRSTTLFFAFVIVLILIPITSVKAAITDIKIVSETKVTAKQAEQWAKSKGATDAFINLAKLYWKYSPEHGNVNPAVAYVQAAKETGYGKFGGVINESYHNPCGLKISAGGLDNDPSAHQKFNTWDEGVQAHLDHLALYAGVDGYPRSDSYDPRDFITIKGTVVTVNALGGKWAPSLTYGEEVNQLYNDLLVSAGIVSKSDNDTSKNSGSDNDSGKTVGTDKPQTNTTVPTGMEATKPIPASPDGSKGISSSIGWRFENGNWYYYNSDGSKVTGWIKPDGNWYYLYSDGSMAKGWSLLRGKWYYFKSSGAMQLGWIKDSNKWYYLQGDGSMITGFNLIDGRKYFLDSSGTMKTGWVSISGQWYYFNSDGSMLTGWVKPDGSWYYLYSNGVMATNWLQLNGTWYYLRSNGTMATGWILSGNAYYYLLPVSGAMAKNTVVNGWQIGKDGKRGDRMPGSTNGKVIVIDPGHNFGGDDGAYSTNNGITYSERDLNMQVADKLKEKLEANGYTVIMTRKSSDREVLGVTQSLTNRVNIANNSKADLFISLHHNSADAESARGVEVYYSSKSQDESFGGGYSYDRLSKSMNIASSIASSLTNSTGAINRGAKDGNLFVCRNTTMPAVLVELGFITNTNEAKKCADSSYQDVEATAIASAVSTII</sequence>
<dbReference type="PANTHER" id="PTHR30404">
    <property type="entry name" value="N-ACETYLMURAMOYL-L-ALANINE AMIDASE"/>
    <property type="match status" value="1"/>
</dbReference>
<dbReference type="Pfam" id="PF01832">
    <property type="entry name" value="Glucosaminidase"/>
    <property type="match status" value="1"/>
</dbReference>
<keyword evidence="1" id="KW-0677">Repeat</keyword>
<dbReference type="SMART" id="SM00646">
    <property type="entry name" value="Ami_3"/>
    <property type="match status" value="1"/>
</dbReference>
<name>A0A0B5QLL7_CLOBE</name>
<dbReference type="KEGG" id="cbei:LF65_05236"/>
<dbReference type="PROSITE" id="PS51170">
    <property type="entry name" value="CW"/>
    <property type="match status" value="7"/>
</dbReference>
<evidence type="ECO:0000256" key="4">
    <source>
        <dbReference type="SAM" id="MobiDB-lite"/>
    </source>
</evidence>
<dbReference type="AlphaFoldDB" id="A0A0B5QLL7"/>
<dbReference type="Pfam" id="PF01473">
    <property type="entry name" value="Choline_bind_1"/>
    <property type="match status" value="3"/>
</dbReference>
<dbReference type="GO" id="GO:0004040">
    <property type="term" value="F:amidase activity"/>
    <property type="evidence" value="ECO:0007669"/>
    <property type="project" value="InterPro"/>
</dbReference>
<dbReference type="OrthoDB" id="9763643at2"/>
<dbReference type="Pfam" id="PF01520">
    <property type="entry name" value="Amidase_3"/>
    <property type="match status" value="1"/>
</dbReference>
<evidence type="ECO:0000313" key="6">
    <source>
        <dbReference type="EMBL" id="AJH01761.1"/>
    </source>
</evidence>
<dbReference type="Gene3D" id="2.10.270.10">
    <property type="entry name" value="Cholin Binding"/>
    <property type="match status" value="3"/>
</dbReference>
<feature type="domain" description="MurNAc-LAA" evidence="5">
    <location>
        <begin position="534"/>
        <end position="658"/>
    </location>
</feature>
<evidence type="ECO:0000259" key="5">
    <source>
        <dbReference type="SMART" id="SM00646"/>
    </source>
</evidence>
<accession>A0A0B5QLL7</accession>
<organism evidence="6 7">
    <name type="scientific">Clostridium beijerinckii</name>
    <name type="common">Clostridium MP</name>
    <dbReference type="NCBI Taxonomy" id="1520"/>
    <lineage>
        <taxon>Bacteria</taxon>
        <taxon>Bacillati</taxon>
        <taxon>Bacillota</taxon>
        <taxon>Clostridia</taxon>
        <taxon>Eubacteriales</taxon>
        <taxon>Clostridiaceae</taxon>
        <taxon>Clostridium</taxon>
    </lineage>
</organism>
<keyword evidence="2 6" id="KW-0378">Hydrolase</keyword>
<feature type="repeat" description="Cell wall-binding" evidence="3">
    <location>
        <begin position="275"/>
        <end position="294"/>
    </location>
</feature>
<dbReference type="GO" id="GO:0030288">
    <property type="term" value="C:outer membrane-bounded periplasmic space"/>
    <property type="evidence" value="ECO:0007669"/>
    <property type="project" value="TreeGrafter"/>
</dbReference>
<dbReference type="Pfam" id="PF19127">
    <property type="entry name" value="Choline_bind_3"/>
    <property type="match status" value="2"/>
</dbReference>
<evidence type="ECO:0000256" key="3">
    <source>
        <dbReference type="PROSITE-ProRule" id="PRU00591"/>
    </source>
</evidence>
<dbReference type="SUPFAM" id="SSF69360">
    <property type="entry name" value="Cell wall binding repeat"/>
    <property type="match status" value="2"/>
</dbReference>
<dbReference type="SUPFAM" id="SSF53187">
    <property type="entry name" value="Zn-dependent exopeptidases"/>
    <property type="match status" value="1"/>
</dbReference>
<feature type="repeat" description="Cell wall-binding" evidence="3">
    <location>
        <begin position="375"/>
        <end position="394"/>
    </location>
</feature>
<dbReference type="RefSeq" id="WP_041900245.1">
    <property type="nucleotide sequence ID" value="NZ_CP010086.2"/>
</dbReference>
<feature type="repeat" description="Cell wall-binding" evidence="3">
    <location>
        <begin position="315"/>
        <end position="334"/>
    </location>
</feature>
<dbReference type="InterPro" id="IPR050695">
    <property type="entry name" value="N-acetylmuramoyl_amidase_3"/>
</dbReference>
<dbReference type="Proteomes" id="UP000031866">
    <property type="component" value="Chromosome"/>
</dbReference>
<feature type="repeat" description="Cell wall-binding" evidence="3">
    <location>
        <begin position="355"/>
        <end position="374"/>
    </location>
</feature>
<dbReference type="CDD" id="cd02696">
    <property type="entry name" value="MurNAc-LAA"/>
    <property type="match status" value="1"/>
</dbReference>
<feature type="region of interest" description="Disordered" evidence="4">
    <location>
        <begin position="204"/>
        <end position="250"/>
    </location>
</feature>
<evidence type="ECO:0000256" key="1">
    <source>
        <dbReference type="ARBA" id="ARBA00022737"/>
    </source>
</evidence>
<evidence type="ECO:0000313" key="7">
    <source>
        <dbReference type="Proteomes" id="UP000031866"/>
    </source>
</evidence>
<dbReference type="InterPro" id="IPR018337">
    <property type="entry name" value="Cell_wall/Cho-bd_repeat"/>
</dbReference>
<dbReference type="GO" id="GO:0008745">
    <property type="term" value="F:N-acetylmuramoyl-L-alanine amidase activity"/>
    <property type="evidence" value="ECO:0007669"/>
    <property type="project" value="InterPro"/>
</dbReference>
<gene>
    <name evidence="6" type="ORF">LF65_05236</name>
</gene>
<dbReference type="Gene3D" id="3.40.630.40">
    <property type="entry name" value="Zn-dependent exopeptidases"/>
    <property type="match status" value="1"/>
</dbReference>
<dbReference type="STRING" id="1520.LF65_05236"/>
<feature type="repeat" description="Cell wall-binding" evidence="3">
    <location>
        <begin position="395"/>
        <end position="414"/>
    </location>
</feature>
<feature type="compositionally biased region" description="Polar residues" evidence="4">
    <location>
        <begin position="208"/>
        <end position="233"/>
    </location>
</feature>
<protein>
    <submittedName>
        <fullName evidence="6">Cell wall hydrolase</fullName>
    </submittedName>
</protein>
<dbReference type="GO" id="GO:0009253">
    <property type="term" value="P:peptidoglycan catabolic process"/>
    <property type="evidence" value="ECO:0007669"/>
    <property type="project" value="InterPro"/>
</dbReference>
<proteinExistence type="predicted"/>
<feature type="repeat" description="Cell wall-binding" evidence="3">
    <location>
        <begin position="295"/>
        <end position="314"/>
    </location>
</feature>
<dbReference type="InterPro" id="IPR002901">
    <property type="entry name" value="MGlyc_endo_b_GlcNAc-like_dom"/>
</dbReference>
<feature type="repeat" description="Cell wall-binding" evidence="3">
    <location>
        <begin position="255"/>
        <end position="274"/>
    </location>
</feature>
<dbReference type="EMBL" id="CP010086">
    <property type="protein sequence ID" value="AJH01761.1"/>
    <property type="molecule type" value="Genomic_DNA"/>
</dbReference>
<dbReference type="InterPro" id="IPR002508">
    <property type="entry name" value="MurNAc-LAA_cat"/>
</dbReference>
<evidence type="ECO:0000256" key="2">
    <source>
        <dbReference type="ARBA" id="ARBA00022801"/>
    </source>
</evidence>